<evidence type="ECO:0000256" key="4">
    <source>
        <dbReference type="ARBA" id="ARBA00023163"/>
    </source>
</evidence>
<evidence type="ECO:0000313" key="9">
    <source>
        <dbReference type="EMBL" id="KAK7244779.1"/>
    </source>
</evidence>
<organism evidence="10 11">
    <name type="scientific">Crotalaria pallida</name>
    <name type="common">Smooth rattlebox</name>
    <name type="synonym">Crotalaria striata</name>
    <dbReference type="NCBI Taxonomy" id="3830"/>
    <lineage>
        <taxon>Eukaryota</taxon>
        <taxon>Viridiplantae</taxon>
        <taxon>Streptophyta</taxon>
        <taxon>Embryophyta</taxon>
        <taxon>Tracheophyta</taxon>
        <taxon>Spermatophyta</taxon>
        <taxon>Magnoliopsida</taxon>
        <taxon>eudicotyledons</taxon>
        <taxon>Gunneridae</taxon>
        <taxon>Pentapetalae</taxon>
        <taxon>rosids</taxon>
        <taxon>fabids</taxon>
        <taxon>Fabales</taxon>
        <taxon>Fabaceae</taxon>
        <taxon>Papilionoideae</taxon>
        <taxon>50 kb inversion clade</taxon>
        <taxon>genistoids sensu lato</taxon>
        <taxon>core genistoids</taxon>
        <taxon>Crotalarieae</taxon>
        <taxon>Crotalaria</taxon>
    </lineage>
</organism>
<keyword evidence="3" id="KW-0238">DNA-binding</keyword>
<dbReference type="InterPro" id="IPR002100">
    <property type="entry name" value="TF_MADSbox"/>
</dbReference>
<comment type="subcellular location">
    <subcellularLocation>
        <location evidence="1">Nucleus</location>
    </subcellularLocation>
</comment>
<dbReference type="PANTHER" id="PTHR48019">
    <property type="entry name" value="SERUM RESPONSE FACTOR HOMOLOG"/>
    <property type="match status" value="1"/>
</dbReference>
<dbReference type="Gene3D" id="3.40.1810.10">
    <property type="entry name" value="Transcription factor, MADS-box"/>
    <property type="match status" value="1"/>
</dbReference>
<dbReference type="InterPro" id="IPR036879">
    <property type="entry name" value="TF_MADSbox_sf"/>
</dbReference>
<keyword evidence="2" id="KW-0805">Transcription regulation</keyword>
<dbReference type="SUPFAM" id="SSF55455">
    <property type="entry name" value="SRF-like"/>
    <property type="match status" value="1"/>
</dbReference>
<evidence type="ECO:0000256" key="1">
    <source>
        <dbReference type="ARBA" id="ARBA00004123"/>
    </source>
</evidence>
<keyword evidence="4" id="KW-0804">Transcription</keyword>
<comment type="caution">
    <text evidence="10">The sequence shown here is derived from an EMBL/GenBank/DDBJ whole genome shotgun (WGS) entry which is preliminary data.</text>
</comment>
<dbReference type="EMBL" id="JAYWIO010000008">
    <property type="protein sequence ID" value="KAK7244779.1"/>
    <property type="molecule type" value="Genomic_DNA"/>
</dbReference>
<reference evidence="10 11" key="1">
    <citation type="submission" date="2024-01" db="EMBL/GenBank/DDBJ databases">
        <title>The genomes of 5 underutilized Papilionoideae crops provide insights into root nodulation and disease resistanc.</title>
        <authorList>
            <person name="Yuan L."/>
        </authorList>
    </citation>
    <scope>NUCLEOTIDE SEQUENCE [LARGE SCALE GENOMIC DNA]</scope>
    <source>
        <strain evidence="10">ZHUSHIDOU_FW_LH</strain>
        <tissue evidence="10">Leaf</tissue>
    </source>
</reference>
<evidence type="ECO:0000313" key="11">
    <source>
        <dbReference type="Proteomes" id="UP001372338"/>
    </source>
</evidence>
<dbReference type="Proteomes" id="UP001372338">
    <property type="component" value="Unassembled WGS sequence"/>
</dbReference>
<dbReference type="EMBL" id="JAYWIO010000008">
    <property type="protein sequence ID" value="KAK7244777.1"/>
    <property type="molecule type" value="Genomic_DNA"/>
</dbReference>
<accession>A0AAN9E367</accession>
<dbReference type="PROSITE" id="PS50066">
    <property type="entry name" value="MADS_BOX_2"/>
    <property type="match status" value="1"/>
</dbReference>
<dbReference type="GO" id="GO:0000981">
    <property type="term" value="F:DNA-binding transcription factor activity, RNA polymerase II-specific"/>
    <property type="evidence" value="ECO:0007669"/>
    <property type="project" value="InterPro"/>
</dbReference>
<keyword evidence="5" id="KW-0539">Nucleus</keyword>
<gene>
    <name evidence="8" type="ORF">RIF29_39603</name>
    <name evidence="9" type="ORF">RIF29_39605</name>
    <name evidence="10" type="ORF">RIF29_39607</name>
</gene>
<evidence type="ECO:0000259" key="7">
    <source>
        <dbReference type="PROSITE" id="PS50066"/>
    </source>
</evidence>
<name>A0AAN9E367_CROPI</name>
<dbReference type="GO" id="GO:0000987">
    <property type="term" value="F:cis-regulatory region sequence-specific DNA binding"/>
    <property type="evidence" value="ECO:0007669"/>
    <property type="project" value="InterPro"/>
</dbReference>
<dbReference type="GO" id="GO:0045944">
    <property type="term" value="P:positive regulation of transcription by RNA polymerase II"/>
    <property type="evidence" value="ECO:0007669"/>
    <property type="project" value="InterPro"/>
</dbReference>
<proteinExistence type="predicted"/>
<dbReference type="GO" id="GO:0005634">
    <property type="term" value="C:nucleus"/>
    <property type="evidence" value="ECO:0007669"/>
    <property type="project" value="UniProtKB-SubCell"/>
</dbReference>
<dbReference type="GO" id="GO:0046983">
    <property type="term" value="F:protein dimerization activity"/>
    <property type="evidence" value="ECO:0007669"/>
    <property type="project" value="InterPro"/>
</dbReference>
<dbReference type="AlphaFoldDB" id="A0AAN9E367"/>
<dbReference type="InterPro" id="IPR050142">
    <property type="entry name" value="MADS-box/MEF2_TF"/>
</dbReference>
<dbReference type="PRINTS" id="PR00404">
    <property type="entry name" value="MADSDOMAIN"/>
</dbReference>
<evidence type="ECO:0000256" key="2">
    <source>
        <dbReference type="ARBA" id="ARBA00023015"/>
    </source>
</evidence>
<dbReference type="Pfam" id="PF00319">
    <property type="entry name" value="SRF-TF"/>
    <property type="match status" value="1"/>
</dbReference>
<feature type="compositionally biased region" description="Basic and acidic residues" evidence="6">
    <location>
        <begin position="86"/>
        <end position="95"/>
    </location>
</feature>
<protein>
    <recommendedName>
        <fullName evidence="7">MADS-box domain-containing protein</fullName>
    </recommendedName>
</protein>
<feature type="compositionally biased region" description="Acidic residues" evidence="6">
    <location>
        <begin position="74"/>
        <end position="85"/>
    </location>
</feature>
<evidence type="ECO:0000256" key="5">
    <source>
        <dbReference type="ARBA" id="ARBA00023242"/>
    </source>
</evidence>
<evidence type="ECO:0000313" key="8">
    <source>
        <dbReference type="EMBL" id="KAK7244777.1"/>
    </source>
</evidence>
<dbReference type="EMBL" id="JAYWIO010000008">
    <property type="protein sequence ID" value="KAK7244781.1"/>
    <property type="molecule type" value="Genomic_DNA"/>
</dbReference>
<feature type="domain" description="MADS-box" evidence="7">
    <location>
        <begin position="97"/>
        <end position="143"/>
    </location>
</feature>
<dbReference type="CDD" id="cd00266">
    <property type="entry name" value="MADS_SRF_like"/>
    <property type="match status" value="1"/>
</dbReference>
<sequence>MSSKRKGRERDEGGKNQTTTIAISKKKKSEKHSTKATTSMSKGKMKKGEERVVENHPTTKATTKEKGKKKVTSDDDGGESDDDYGGESHDHQTKAKEKRRRATLKLIPSLAARRACYRKRRQGLLKKMEEISVLCDIEACVFVHGPGDDEPTVWPSKTVANELVVQRLQEASEENSRVINKVDQRDCVRDENKKKEDKLARMKKRNEERYMFILMHRIYEEGEPLSNLEASDLKRLLCYSEEKLKGARKRISLSEKMPNPNPMSPPISCPKENEILGGSNMELAPLAYHDLDDIDMELLDDMEFWSELQEMLDLEEEADQVNNGGIDRNNNVGSNLELPPNANNQADIDMVLSESDFASLNNGENDHLEALAQENDFGVLPQDHFRDLNGEIDYSIVSAQRNFEGLVDVVNDDMEVLPQVNFRDLNGSEIDQSIVSIEENFKGLNLVNDFGVLPQNHFSDLSGEIDRSIMLPHENFRDLNVENDFGVLSQDHFGDLNSEINYSIALPEGNFRGFNVENDLKVPPQINFKSLNDNIDSMHLYAGSTSGTSIGMGKHNENLGEPFGDTNSEVAAMGRFNANFAGASNESNLNTGLFPSHGNIDPIDDGIADILECLNHIKELSRTL</sequence>
<feature type="region of interest" description="Disordered" evidence="6">
    <location>
        <begin position="1"/>
        <end position="100"/>
    </location>
</feature>
<dbReference type="SMART" id="SM00432">
    <property type="entry name" value="MADS"/>
    <property type="match status" value="1"/>
</dbReference>
<keyword evidence="11" id="KW-1185">Reference proteome</keyword>
<evidence type="ECO:0000256" key="6">
    <source>
        <dbReference type="SAM" id="MobiDB-lite"/>
    </source>
</evidence>
<evidence type="ECO:0000256" key="3">
    <source>
        <dbReference type="ARBA" id="ARBA00023125"/>
    </source>
</evidence>
<dbReference type="InterPro" id="IPR033897">
    <property type="entry name" value="SRF-like_MADS-box"/>
</dbReference>
<evidence type="ECO:0000313" key="10">
    <source>
        <dbReference type="EMBL" id="KAK7244781.1"/>
    </source>
</evidence>